<reference evidence="1" key="1">
    <citation type="submission" date="2023-05" db="EMBL/GenBank/DDBJ databases">
        <authorList>
            <consortium name="ELIXIR-Norway"/>
        </authorList>
    </citation>
    <scope>NUCLEOTIDE SEQUENCE</scope>
</reference>
<gene>
    <name evidence="1" type="ORF">MRATA1EN3_LOCUS22323</name>
</gene>
<name>A0ACB0FDE0_RANTA</name>
<dbReference type="EMBL" id="OX596089">
    <property type="protein sequence ID" value="CAI9711110.1"/>
    <property type="molecule type" value="Genomic_DNA"/>
</dbReference>
<evidence type="ECO:0000313" key="1">
    <source>
        <dbReference type="EMBL" id="CAI9711110.1"/>
    </source>
</evidence>
<proteinExistence type="predicted"/>
<accession>A0ACB0FDE0</accession>
<dbReference type="Proteomes" id="UP001162501">
    <property type="component" value="Chromosome 5"/>
</dbReference>
<protein>
    <submittedName>
        <fullName evidence="1">Uncharacterized protein</fullName>
    </submittedName>
</protein>
<evidence type="ECO:0000313" key="2">
    <source>
        <dbReference type="Proteomes" id="UP001162501"/>
    </source>
</evidence>
<sequence>MTTPNVPSLFVPKHLLGHQSPSKLGPFLLPAKREHGYTSEREKKQRPSAGLLSGCAARASHWQLRLLRSPGLRA</sequence>
<organism evidence="1 2">
    <name type="scientific">Rangifer tarandus platyrhynchus</name>
    <name type="common">Svalbard reindeer</name>
    <dbReference type="NCBI Taxonomy" id="3082113"/>
    <lineage>
        <taxon>Eukaryota</taxon>
        <taxon>Metazoa</taxon>
        <taxon>Chordata</taxon>
        <taxon>Craniata</taxon>
        <taxon>Vertebrata</taxon>
        <taxon>Euteleostomi</taxon>
        <taxon>Mammalia</taxon>
        <taxon>Eutheria</taxon>
        <taxon>Laurasiatheria</taxon>
        <taxon>Artiodactyla</taxon>
        <taxon>Ruminantia</taxon>
        <taxon>Pecora</taxon>
        <taxon>Cervidae</taxon>
        <taxon>Odocoileinae</taxon>
        <taxon>Rangifer</taxon>
    </lineage>
</organism>